<reference evidence="1" key="1">
    <citation type="journal article" date="2020" name="mSystems">
        <title>Genome- and Community-Level Interaction Insights into Carbon Utilization and Element Cycling Functions of Hydrothermarchaeota in Hydrothermal Sediment.</title>
        <authorList>
            <person name="Zhou Z."/>
            <person name="Liu Y."/>
            <person name="Xu W."/>
            <person name="Pan J."/>
            <person name="Luo Z.H."/>
            <person name="Li M."/>
        </authorList>
    </citation>
    <scope>NUCLEOTIDE SEQUENCE</scope>
    <source>
        <strain evidence="1">HyVt-347</strain>
    </source>
</reference>
<proteinExistence type="predicted"/>
<name>A0A9C9NF01_9HYPH</name>
<dbReference type="Proteomes" id="UP000885680">
    <property type="component" value="Unassembled WGS sequence"/>
</dbReference>
<accession>A0A9C9NF01</accession>
<protein>
    <submittedName>
        <fullName evidence="1">Uncharacterized protein</fullName>
    </submittedName>
</protein>
<comment type="caution">
    <text evidence="1">The sequence shown here is derived from an EMBL/GenBank/DDBJ whole genome shotgun (WGS) entry which is preliminary data.</text>
</comment>
<dbReference type="EMBL" id="DRGN01000155">
    <property type="protein sequence ID" value="HEU00830.1"/>
    <property type="molecule type" value="Genomic_DNA"/>
</dbReference>
<gene>
    <name evidence="1" type="ORF">ENH89_10835</name>
</gene>
<organism evidence="1 2">
    <name type="scientific">Aurantimonas coralicida</name>
    <dbReference type="NCBI Taxonomy" id="182270"/>
    <lineage>
        <taxon>Bacteria</taxon>
        <taxon>Pseudomonadati</taxon>
        <taxon>Pseudomonadota</taxon>
        <taxon>Alphaproteobacteria</taxon>
        <taxon>Hyphomicrobiales</taxon>
        <taxon>Aurantimonadaceae</taxon>
        <taxon>Aurantimonas</taxon>
    </lineage>
</organism>
<dbReference type="AlphaFoldDB" id="A0A9C9NF01"/>
<sequence length="74" mass="8270">MSYMSKISSAFYQARADDAAEEIEQTKLAGAKGRFEQSRIAWQGLADTARRLEEEAAVSTRLTPEVARENWTAC</sequence>
<evidence type="ECO:0000313" key="2">
    <source>
        <dbReference type="Proteomes" id="UP000885680"/>
    </source>
</evidence>
<evidence type="ECO:0000313" key="1">
    <source>
        <dbReference type="EMBL" id="HEU00830.1"/>
    </source>
</evidence>